<name>A0A096CS48_9BACT</name>
<dbReference type="Gene3D" id="1.10.10.10">
    <property type="entry name" value="Winged helix-like DNA-binding domain superfamily/Winged helix DNA-binding domain"/>
    <property type="match status" value="1"/>
</dbReference>
<dbReference type="HAMAP" id="MF_00772">
    <property type="entry name" value="OGT"/>
    <property type="match status" value="1"/>
</dbReference>
<dbReference type="InterPro" id="IPR001497">
    <property type="entry name" value="MethylDNA_cys_MeTrfase_AS"/>
</dbReference>
<dbReference type="EMBL" id="JRNS01000012">
    <property type="protein sequence ID" value="KGF57632.1"/>
    <property type="molecule type" value="Genomic_DNA"/>
</dbReference>
<evidence type="ECO:0000313" key="12">
    <source>
        <dbReference type="Proteomes" id="UP000029578"/>
    </source>
</evidence>
<dbReference type="InterPro" id="IPR008332">
    <property type="entry name" value="MethylG_MeTrfase_N"/>
</dbReference>
<dbReference type="EC" id="2.1.1.63" evidence="8"/>
<comment type="subcellular location">
    <subcellularLocation>
        <location evidence="8">Cytoplasm</location>
    </subcellularLocation>
</comment>
<comment type="catalytic activity">
    <reaction evidence="7 8">
        <text>a 6-O-methyl-2'-deoxyguanosine in DNA + L-cysteinyl-[protein] = S-methyl-L-cysteinyl-[protein] + a 2'-deoxyguanosine in DNA</text>
        <dbReference type="Rhea" id="RHEA:24000"/>
        <dbReference type="Rhea" id="RHEA-COMP:10131"/>
        <dbReference type="Rhea" id="RHEA-COMP:10132"/>
        <dbReference type="Rhea" id="RHEA-COMP:11367"/>
        <dbReference type="Rhea" id="RHEA-COMP:11368"/>
        <dbReference type="ChEBI" id="CHEBI:29950"/>
        <dbReference type="ChEBI" id="CHEBI:82612"/>
        <dbReference type="ChEBI" id="CHEBI:85445"/>
        <dbReference type="ChEBI" id="CHEBI:85448"/>
        <dbReference type="EC" id="2.1.1.63"/>
    </reaction>
</comment>
<evidence type="ECO:0000256" key="6">
    <source>
        <dbReference type="ARBA" id="ARBA00023204"/>
    </source>
</evidence>
<comment type="similarity">
    <text evidence="8">Belongs to the MGMT family.</text>
</comment>
<evidence type="ECO:0000256" key="2">
    <source>
        <dbReference type="ARBA" id="ARBA00022490"/>
    </source>
</evidence>
<feature type="active site" description="Nucleophile; methyl group acceptor" evidence="8">
    <location>
        <position position="129"/>
    </location>
</feature>
<reference evidence="11 12" key="1">
    <citation type="submission" date="2014-07" db="EMBL/GenBank/DDBJ databases">
        <authorList>
            <person name="McCorrison J."/>
            <person name="Sanka R."/>
            <person name="Torralba M."/>
            <person name="Gillis M."/>
            <person name="Haft D.H."/>
            <person name="Methe B."/>
            <person name="Sutton G."/>
            <person name="Nelson K.E."/>
        </authorList>
    </citation>
    <scope>NUCLEOTIDE SEQUENCE [LARGE SCALE GENOMIC DNA]</scope>
    <source>
        <strain evidence="11 12">DNF00666</strain>
    </source>
</reference>
<evidence type="ECO:0000259" key="9">
    <source>
        <dbReference type="Pfam" id="PF01035"/>
    </source>
</evidence>
<dbReference type="NCBIfam" id="TIGR00589">
    <property type="entry name" value="ogt"/>
    <property type="match status" value="1"/>
</dbReference>
<dbReference type="InterPro" id="IPR036388">
    <property type="entry name" value="WH-like_DNA-bd_sf"/>
</dbReference>
<evidence type="ECO:0000256" key="8">
    <source>
        <dbReference type="HAMAP-Rule" id="MF_00772"/>
    </source>
</evidence>
<comment type="miscellaneous">
    <text evidence="8">This enzyme catalyzes only one turnover and therefore is not strictly catalytic. According to one definition, an enzyme is a biocatalyst that acts repeatedly and over many reaction cycles.</text>
</comment>
<dbReference type="GO" id="GO:0003908">
    <property type="term" value="F:methylated-DNA-[protein]-cysteine S-methyltransferase activity"/>
    <property type="evidence" value="ECO:0007669"/>
    <property type="project" value="UniProtKB-UniRule"/>
</dbReference>
<feature type="domain" description="Methylguanine DNA methyltransferase ribonuclease-like" evidence="10">
    <location>
        <begin position="1"/>
        <end position="73"/>
    </location>
</feature>
<keyword evidence="4 8" id="KW-0808">Transferase</keyword>
<evidence type="ECO:0000256" key="4">
    <source>
        <dbReference type="ARBA" id="ARBA00022679"/>
    </source>
</evidence>
<dbReference type="InterPro" id="IPR036631">
    <property type="entry name" value="MGMT_N_sf"/>
</dbReference>
<dbReference type="InterPro" id="IPR023546">
    <property type="entry name" value="MGMT"/>
</dbReference>
<dbReference type="Pfam" id="PF02870">
    <property type="entry name" value="Methyltransf_1N"/>
    <property type="match status" value="1"/>
</dbReference>
<dbReference type="GO" id="GO:0005737">
    <property type="term" value="C:cytoplasm"/>
    <property type="evidence" value="ECO:0007669"/>
    <property type="project" value="UniProtKB-SubCell"/>
</dbReference>
<dbReference type="Proteomes" id="UP000029578">
    <property type="component" value="Unassembled WGS sequence"/>
</dbReference>
<feature type="domain" description="Methylated-DNA-[protein]-cysteine S-methyltransferase DNA binding" evidence="9">
    <location>
        <begin position="78"/>
        <end position="157"/>
    </location>
</feature>
<evidence type="ECO:0000256" key="3">
    <source>
        <dbReference type="ARBA" id="ARBA00022603"/>
    </source>
</evidence>
<dbReference type="SUPFAM" id="SSF53155">
    <property type="entry name" value="Methylated DNA-protein cysteine methyltransferase domain"/>
    <property type="match status" value="1"/>
</dbReference>
<organism evidence="11 12">
    <name type="scientific">Prevotella melaninogenica DNF00666</name>
    <dbReference type="NCBI Taxonomy" id="1401073"/>
    <lineage>
        <taxon>Bacteria</taxon>
        <taxon>Pseudomonadati</taxon>
        <taxon>Bacteroidota</taxon>
        <taxon>Bacteroidia</taxon>
        <taxon>Bacteroidales</taxon>
        <taxon>Prevotellaceae</taxon>
        <taxon>Prevotella</taxon>
    </lineage>
</organism>
<dbReference type="Pfam" id="PF01035">
    <property type="entry name" value="DNA_binding_1"/>
    <property type="match status" value="1"/>
</dbReference>
<keyword evidence="3 8" id="KW-0489">Methyltransferase</keyword>
<accession>A0A096CS48</accession>
<dbReference type="AlphaFoldDB" id="A0A096CS48"/>
<comment type="function">
    <text evidence="8">Involved in the cellular defense against the biological effects of O6-methylguanine (O6-MeG) and O4-methylthymine (O4-MeT) in DNA. Repairs the methylated nucleobase in DNA by stoichiometrically transferring the methyl group to a cysteine residue in the enzyme. This is a suicide reaction: the enzyme is irreversibly inactivated.</text>
</comment>
<comment type="caution">
    <text evidence="11">The sequence shown here is derived from an EMBL/GenBank/DDBJ whole genome shotgun (WGS) entry which is preliminary data.</text>
</comment>
<dbReference type="PANTHER" id="PTHR10815:SF13">
    <property type="entry name" value="METHYLATED-DNA--PROTEIN-CYSTEINE METHYLTRANSFERASE"/>
    <property type="match status" value="1"/>
</dbReference>
<dbReference type="SUPFAM" id="SSF46767">
    <property type="entry name" value="Methylated DNA-protein cysteine methyltransferase, C-terminal domain"/>
    <property type="match status" value="1"/>
</dbReference>
<proteinExistence type="inferred from homology"/>
<comment type="catalytic activity">
    <reaction evidence="1 8">
        <text>a 4-O-methyl-thymidine in DNA + L-cysteinyl-[protein] = a thymidine in DNA + S-methyl-L-cysteinyl-[protein]</text>
        <dbReference type="Rhea" id="RHEA:53428"/>
        <dbReference type="Rhea" id="RHEA-COMP:10131"/>
        <dbReference type="Rhea" id="RHEA-COMP:10132"/>
        <dbReference type="Rhea" id="RHEA-COMP:13555"/>
        <dbReference type="Rhea" id="RHEA-COMP:13556"/>
        <dbReference type="ChEBI" id="CHEBI:29950"/>
        <dbReference type="ChEBI" id="CHEBI:82612"/>
        <dbReference type="ChEBI" id="CHEBI:137386"/>
        <dbReference type="ChEBI" id="CHEBI:137387"/>
        <dbReference type="EC" id="2.1.1.63"/>
    </reaction>
</comment>
<dbReference type="InterPro" id="IPR014048">
    <property type="entry name" value="MethylDNA_cys_MeTrfase_DNA-bd"/>
</dbReference>
<evidence type="ECO:0000256" key="7">
    <source>
        <dbReference type="ARBA" id="ARBA00049348"/>
    </source>
</evidence>
<sequence>MYFCRYPSPLGNLILAEEEDAIVYCQWEDTIDEQKVAKWTEDKEQNSVLLTEACRQLTEYFTHKRKTLNLPMRLNGTPFQLLAWEGLRQIPYGETLSYTGLARQIGREKAARAVGNANHHNPLMVIIPCHRVVASNGELGGYAGGTARKAWLLEKEKGNNKL</sequence>
<keyword evidence="6 8" id="KW-0234">DNA repair</keyword>
<gene>
    <name evidence="11" type="ORF">HMPREF0661_00090</name>
</gene>
<evidence type="ECO:0000256" key="5">
    <source>
        <dbReference type="ARBA" id="ARBA00022763"/>
    </source>
</evidence>
<dbReference type="Gene3D" id="3.30.160.70">
    <property type="entry name" value="Methylated DNA-protein cysteine methyltransferase domain"/>
    <property type="match status" value="1"/>
</dbReference>
<evidence type="ECO:0000259" key="10">
    <source>
        <dbReference type="Pfam" id="PF02870"/>
    </source>
</evidence>
<dbReference type="InterPro" id="IPR036217">
    <property type="entry name" value="MethylDNA_cys_MeTrfase_DNAb"/>
</dbReference>
<keyword evidence="2 8" id="KW-0963">Cytoplasm</keyword>
<keyword evidence="5 8" id="KW-0227">DNA damage</keyword>
<dbReference type="GO" id="GO:0006307">
    <property type="term" value="P:DNA alkylation repair"/>
    <property type="evidence" value="ECO:0007669"/>
    <property type="project" value="UniProtKB-UniRule"/>
</dbReference>
<evidence type="ECO:0000256" key="1">
    <source>
        <dbReference type="ARBA" id="ARBA00001286"/>
    </source>
</evidence>
<dbReference type="CDD" id="cd06445">
    <property type="entry name" value="ATase"/>
    <property type="match status" value="1"/>
</dbReference>
<protein>
    <recommendedName>
        <fullName evidence="8">Methylated-DNA--protein-cysteine methyltransferase</fullName>
        <ecNumber evidence="8">2.1.1.63</ecNumber>
    </recommendedName>
    <alternativeName>
        <fullName evidence="8">6-O-methylguanine-DNA methyltransferase</fullName>
        <shortName evidence="8">MGMT</shortName>
    </alternativeName>
    <alternativeName>
        <fullName evidence="8">O-6-methylguanine-DNA-alkyltransferase</fullName>
    </alternativeName>
</protein>
<dbReference type="GO" id="GO:0032259">
    <property type="term" value="P:methylation"/>
    <property type="evidence" value="ECO:0007669"/>
    <property type="project" value="UniProtKB-KW"/>
</dbReference>
<evidence type="ECO:0000313" key="11">
    <source>
        <dbReference type="EMBL" id="KGF57632.1"/>
    </source>
</evidence>
<dbReference type="RefSeq" id="WP_036861043.1">
    <property type="nucleotide sequence ID" value="NZ_JRNS01000012.1"/>
</dbReference>
<dbReference type="PROSITE" id="PS00374">
    <property type="entry name" value="MGMT"/>
    <property type="match status" value="1"/>
</dbReference>
<dbReference type="PANTHER" id="PTHR10815">
    <property type="entry name" value="METHYLATED-DNA--PROTEIN-CYSTEINE METHYLTRANSFERASE"/>
    <property type="match status" value="1"/>
</dbReference>
<dbReference type="FunFam" id="1.10.10.10:FF:000337">
    <property type="entry name" value="Methylated-DNA--protein-cysteine methyltransferase"/>
    <property type="match status" value="1"/>
</dbReference>